<dbReference type="Proteomes" id="UP000199073">
    <property type="component" value="Unassembled WGS sequence"/>
</dbReference>
<dbReference type="AlphaFoldDB" id="A0A1H0N9V0"/>
<organism evidence="2 3">
    <name type="scientific">Desulforhopalus singaporensis</name>
    <dbReference type="NCBI Taxonomy" id="91360"/>
    <lineage>
        <taxon>Bacteria</taxon>
        <taxon>Pseudomonadati</taxon>
        <taxon>Thermodesulfobacteriota</taxon>
        <taxon>Desulfobulbia</taxon>
        <taxon>Desulfobulbales</taxon>
        <taxon>Desulfocapsaceae</taxon>
        <taxon>Desulforhopalus</taxon>
    </lineage>
</organism>
<evidence type="ECO:0000313" key="2">
    <source>
        <dbReference type="EMBL" id="SDO89514.1"/>
    </source>
</evidence>
<protein>
    <recommendedName>
        <fullName evidence="4">Alcohol dehydrogenase GroES-like domain-containing protein</fullName>
    </recommendedName>
</protein>
<keyword evidence="3" id="KW-1185">Reference proteome</keyword>
<dbReference type="Gene3D" id="3.90.180.10">
    <property type="entry name" value="Medium-chain alcohol dehydrogenases, catalytic domain"/>
    <property type="match status" value="1"/>
</dbReference>
<proteinExistence type="predicted"/>
<evidence type="ECO:0000313" key="3">
    <source>
        <dbReference type="Proteomes" id="UP000199073"/>
    </source>
</evidence>
<reference evidence="2 3" key="1">
    <citation type="submission" date="2016-10" db="EMBL/GenBank/DDBJ databases">
        <authorList>
            <person name="de Groot N.N."/>
        </authorList>
    </citation>
    <scope>NUCLEOTIDE SEQUENCE [LARGE SCALE GENOMIC DNA]</scope>
    <source>
        <strain evidence="2 3">DSM 12130</strain>
    </source>
</reference>
<accession>A0A1H0N9V0</accession>
<dbReference type="STRING" id="91360.SAMN05660330_01314"/>
<gene>
    <name evidence="2" type="ORF">SAMN05660330_01314</name>
</gene>
<name>A0A1H0N9V0_9BACT</name>
<dbReference type="SUPFAM" id="SSF50129">
    <property type="entry name" value="GroES-like"/>
    <property type="match status" value="1"/>
</dbReference>
<dbReference type="EMBL" id="FNJI01000007">
    <property type="protein sequence ID" value="SDO89514.1"/>
    <property type="molecule type" value="Genomic_DNA"/>
</dbReference>
<evidence type="ECO:0008006" key="4">
    <source>
        <dbReference type="Google" id="ProtNLM"/>
    </source>
</evidence>
<dbReference type="InterPro" id="IPR011032">
    <property type="entry name" value="GroES-like_sf"/>
</dbReference>
<dbReference type="RefSeq" id="WP_218121729.1">
    <property type="nucleotide sequence ID" value="NZ_FNJI01000007.1"/>
</dbReference>
<evidence type="ECO:0000256" key="1">
    <source>
        <dbReference type="SAM" id="MobiDB-lite"/>
    </source>
</evidence>
<sequence length="116" mass="12552">MCDFSYLLHNDPERFSLKPDHPTMKAVITTGTGGYDKLDYRDVPVPVPGPGEVLLRVLGAGVNNTEINTRLGWYSASVKSGTGQFSADNPRFTTEDGGWNAPPLFPLSREPTAAGK</sequence>
<feature type="region of interest" description="Disordered" evidence="1">
    <location>
        <begin position="82"/>
        <end position="116"/>
    </location>
</feature>